<feature type="domain" description="Cysteine-rich" evidence="1">
    <location>
        <begin position="8"/>
        <end position="84"/>
    </location>
</feature>
<reference evidence="2 3" key="1">
    <citation type="journal article" date="2009" name="Stand. Genomic Sci.">
        <title>Complete genome sequence of Pirellula staleyi type strain (ATCC 27377).</title>
        <authorList>
            <person name="Clum A."/>
            <person name="Tindall B.J."/>
            <person name="Sikorski J."/>
            <person name="Ivanova N."/>
            <person name="Mavrommatis K."/>
            <person name="Lucas S."/>
            <person name="Glavina del Rio T."/>
            <person name="Nolan M."/>
            <person name="Chen F."/>
            <person name="Tice H."/>
            <person name="Pitluck S."/>
            <person name="Cheng J.F."/>
            <person name="Chertkov O."/>
            <person name="Brettin T."/>
            <person name="Han C."/>
            <person name="Detter J.C."/>
            <person name="Kuske C."/>
            <person name="Bruce D."/>
            <person name="Goodwin L."/>
            <person name="Ovchinikova G."/>
            <person name="Pati A."/>
            <person name="Mikhailova N."/>
            <person name="Chen A."/>
            <person name="Palaniappan K."/>
            <person name="Land M."/>
            <person name="Hauser L."/>
            <person name="Chang Y.J."/>
            <person name="Jeffries C.D."/>
            <person name="Chain P."/>
            <person name="Rohde M."/>
            <person name="Goker M."/>
            <person name="Bristow J."/>
            <person name="Eisen J.A."/>
            <person name="Markowitz V."/>
            <person name="Hugenholtz P."/>
            <person name="Kyrpides N.C."/>
            <person name="Klenk H.P."/>
            <person name="Lapidus A."/>
        </authorList>
    </citation>
    <scope>NUCLEOTIDE SEQUENCE [LARGE SCALE GENOMIC DNA]</scope>
    <source>
        <strain evidence="3">ATCC 27377 / DSM 6068 / ICPB 4128</strain>
    </source>
</reference>
<dbReference type="InterPro" id="IPR004017">
    <property type="entry name" value="Cys_rich_dom"/>
</dbReference>
<gene>
    <name evidence="2" type="ordered locus">Psta_2187</name>
</gene>
<evidence type="ECO:0000313" key="2">
    <source>
        <dbReference type="EMBL" id="ADB16859.1"/>
    </source>
</evidence>
<dbReference type="KEGG" id="psl:Psta_2187"/>
<evidence type="ECO:0000313" key="3">
    <source>
        <dbReference type="Proteomes" id="UP000001887"/>
    </source>
</evidence>
<dbReference type="GO" id="GO:0016491">
    <property type="term" value="F:oxidoreductase activity"/>
    <property type="evidence" value="ECO:0007669"/>
    <property type="project" value="UniProtKB-ARBA"/>
</dbReference>
<dbReference type="Pfam" id="PF02754">
    <property type="entry name" value="CCG"/>
    <property type="match status" value="2"/>
</dbReference>
<dbReference type="HOGENOM" id="CLU_023081_1_0_0"/>
<dbReference type="eggNOG" id="COG0247">
    <property type="taxonomic scope" value="Bacteria"/>
</dbReference>
<dbReference type="EMBL" id="CP001848">
    <property type="protein sequence ID" value="ADB16859.1"/>
    <property type="molecule type" value="Genomic_DNA"/>
</dbReference>
<dbReference type="GO" id="GO:0005829">
    <property type="term" value="C:cytosol"/>
    <property type="evidence" value="ECO:0007669"/>
    <property type="project" value="TreeGrafter"/>
</dbReference>
<organism evidence="2 3">
    <name type="scientific">Pirellula staleyi (strain ATCC 27377 / DSM 6068 / ICPB 4128)</name>
    <name type="common">Pirella staleyi</name>
    <dbReference type="NCBI Taxonomy" id="530564"/>
    <lineage>
        <taxon>Bacteria</taxon>
        <taxon>Pseudomonadati</taxon>
        <taxon>Planctomycetota</taxon>
        <taxon>Planctomycetia</taxon>
        <taxon>Pirellulales</taxon>
        <taxon>Pirellulaceae</taxon>
        <taxon>Pirellula</taxon>
    </lineage>
</organism>
<keyword evidence="3" id="KW-1185">Reference proteome</keyword>
<proteinExistence type="predicted"/>
<accession>D2R2L9</accession>
<dbReference type="PANTHER" id="PTHR30296:SF0">
    <property type="entry name" value="LACTATE UTILIZATION PROTEIN A"/>
    <property type="match status" value="1"/>
</dbReference>
<dbReference type="AlphaFoldDB" id="D2R2L9"/>
<dbReference type="STRING" id="530564.Psta_2187"/>
<evidence type="ECO:0000259" key="1">
    <source>
        <dbReference type="Pfam" id="PF02754"/>
    </source>
</evidence>
<dbReference type="OrthoDB" id="9770306at2"/>
<name>D2R2L9_PIRSD</name>
<dbReference type="PANTHER" id="PTHR30296">
    <property type="entry name" value="UNCHARACTERIZED PROTEIN YKGE"/>
    <property type="match status" value="1"/>
</dbReference>
<protein>
    <recommendedName>
        <fullName evidence="1">Cysteine-rich domain-containing protein</fullName>
    </recommendedName>
</protein>
<dbReference type="Proteomes" id="UP000001887">
    <property type="component" value="Chromosome"/>
</dbReference>
<feature type="domain" description="Cysteine-rich" evidence="1">
    <location>
        <begin position="132"/>
        <end position="215"/>
    </location>
</feature>
<sequence>MKLSLMITCLGDMFRPAAGEATVKLLKRLGHTLDFPRAQTCCGQPMFNSGYSDQAREVARHTIEVFEKCETIVVPSGSCAAMVKKEYPHLFEHDAVWGPRAAALASKTFELTDFLVNRLQVTDVGAKFNGQVACHFACHLRLLGQQHELPTLVSHVSGAKVVPLYHEDQCCGFGGSFAVRYPQVSGNMVDDKVRAILQSQADIVVSTDTGCLMNIGGRLHREGHPVEVVHIAELLDRR</sequence>